<organism evidence="1 2">
    <name type="scientific">Arachis hypogaea</name>
    <name type="common">Peanut</name>
    <dbReference type="NCBI Taxonomy" id="3818"/>
    <lineage>
        <taxon>Eukaryota</taxon>
        <taxon>Viridiplantae</taxon>
        <taxon>Streptophyta</taxon>
        <taxon>Embryophyta</taxon>
        <taxon>Tracheophyta</taxon>
        <taxon>Spermatophyta</taxon>
        <taxon>Magnoliopsida</taxon>
        <taxon>eudicotyledons</taxon>
        <taxon>Gunneridae</taxon>
        <taxon>Pentapetalae</taxon>
        <taxon>rosids</taxon>
        <taxon>fabids</taxon>
        <taxon>Fabales</taxon>
        <taxon>Fabaceae</taxon>
        <taxon>Papilionoideae</taxon>
        <taxon>50 kb inversion clade</taxon>
        <taxon>dalbergioids sensu lato</taxon>
        <taxon>Dalbergieae</taxon>
        <taxon>Pterocarpus clade</taxon>
        <taxon>Arachis</taxon>
    </lineage>
</organism>
<proteinExistence type="predicted"/>
<reference evidence="1 2" key="1">
    <citation type="submission" date="2019-01" db="EMBL/GenBank/DDBJ databases">
        <title>Sequencing of cultivated peanut Arachis hypogaea provides insights into genome evolution and oil improvement.</title>
        <authorList>
            <person name="Chen X."/>
        </authorList>
    </citation>
    <scope>NUCLEOTIDE SEQUENCE [LARGE SCALE GENOMIC DNA]</scope>
    <source>
        <strain evidence="2">cv. Fuhuasheng</strain>
        <tissue evidence="1">Leaves</tissue>
    </source>
</reference>
<comment type="caution">
    <text evidence="1">The sequence shown here is derived from an EMBL/GenBank/DDBJ whole genome shotgun (WGS) entry which is preliminary data.</text>
</comment>
<dbReference type="EMBL" id="SDMP01000018">
    <property type="protein sequence ID" value="RYQ96085.1"/>
    <property type="molecule type" value="Genomic_DNA"/>
</dbReference>
<sequence>MEYHKEFLYLMDKANIKRSPKVLMDRFLFRLCEELADTVQRYRYTTMDDLVKLAINWEQVQQMIDRHNKSNSSMPIFHSSSNPEMEEFVEYAVEGDVSLEDSTVQNFSTSFPGFVDSLVNYGGINRDEKEERQIAHLGQDGKNMKALPWASHARPFLMRH</sequence>
<name>A0A444Y2D0_ARAHY</name>
<protein>
    <recommendedName>
        <fullName evidence="3">Retrotransposon gag domain-containing protein</fullName>
    </recommendedName>
</protein>
<evidence type="ECO:0008006" key="3">
    <source>
        <dbReference type="Google" id="ProtNLM"/>
    </source>
</evidence>
<accession>A0A444Y2D0</accession>
<dbReference type="Proteomes" id="UP000289738">
    <property type="component" value="Chromosome B08"/>
</dbReference>
<dbReference type="AlphaFoldDB" id="A0A444Y2D0"/>
<evidence type="ECO:0000313" key="2">
    <source>
        <dbReference type="Proteomes" id="UP000289738"/>
    </source>
</evidence>
<gene>
    <name evidence="1" type="ORF">Ahy_B08g091610</name>
</gene>
<evidence type="ECO:0000313" key="1">
    <source>
        <dbReference type="EMBL" id="RYQ96085.1"/>
    </source>
</evidence>
<keyword evidence="2" id="KW-1185">Reference proteome</keyword>